<dbReference type="Gene3D" id="3.30.420.40">
    <property type="match status" value="2"/>
</dbReference>
<dbReference type="SUPFAM" id="SSF53067">
    <property type="entry name" value="Actin-like ATPase domain"/>
    <property type="match status" value="2"/>
</dbReference>
<proteinExistence type="inferred from homology"/>
<dbReference type="PROSITE" id="PS00297">
    <property type="entry name" value="HSP70_1"/>
    <property type="match status" value="1"/>
</dbReference>
<dbReference type="InterPro" id="IPR029047">
    <property type="entry name" value="HSP70_peptide-bd_sf"/>
</dbReference>
<sequence length="573" mass="64576">MAVEQDIFSIGIDLGTTYSSIAYCKSKNNEINIIQDEQNKNQVASWVSLSQLGNNGNTIVGNSAKDDIHSECIIYDSKRIIGRDESDVNYEDRDNWPFKVKSRNNGRAYIECYNPQTQGAEEFEPEEISGMILKHLYDKAQMKISNNAITNVVITVPVDFNDKQRDATLLACQLAGIKNVTLENEPTAAIVEYKREYPNSLKEGDRVVIIDFGGGTLDVACCKIGSDNNVNVESNGGDQDLGGNDFDKVMIDIIKKKVEKDIPGYYEKKRGMTQKAKIMYKKKLIRLKKEAERVKVELSDRTNNELAKKEVKTTKDIMTEVELELDSLLGKEHSDEIIGTIITRKKFEEECEERGLYERFINKIKQVTQRKGYKKGNVKLVLLIGGTCKMPRIREEVSNLFGEVIFSNNNFNPLTAVVKGAAYLSYLKQVNAIGHETVYDSVPIPIGIEVEGGKFEILVKDGETLPTKGTTREYCTTRDNQTSADFIIYRGFGKYVSSLGVERVTKLSINGIPSGKREEQKFKFTIHINTNGMMEISASLVGGNIKEELSTSLDLSKTEQEIERLIKHFQKFY</sequence>
<keyword evidence="5" id="KW-1185">Reference proteome</keyword>
<accession>A0ABQ0DZP9</accession>
<comment type="similarity">
    <text evidence="3">Belongs to the heat shock protein 70 family.</text>
</comment>
<keyword evidence="2 3" id="KW-0067">ATP-binding</keyword>
<name>A0ABQ0DZP9_9EUKA</name>
<evidence type="ECO:0000256" key="1">
    <source>
        <dbReference type="ARBA" id="ARBA00022741"/>
    </source>
</evidence>
<comment type="caution">
    <text evidence="4">The sequence shown here is derived from an EMBL/GenBank/DDBJ whole genome shotgun (WGS) entry which is preliminary data.</text>
</comment>
<dbReference type="Pfam" id="PF00012">
    <property type="entry name" value="HSP70"/>
    <property type="match status" value="1"/>
</dbReference>
<dbReference type="SUPFAM" id="SSF100920">
    <property type="entry name" value="Heat shock protein 70kD (HSP70), peptide-binding domain"/>
    <property type="match status" value="1"/>
</dbReference>
<dbReference type="InterPro" id="IPR018181">
    <property type="entry name" value="Heat_shock_70_CS"/>
</dbReference>
<dbReference type="Proteomes" id="UP001628156">
    <property type="component" value="Unassembled WGS sequence"/>
</dbReference>
<evidence type="ECO:0008006" key="6">
    <source>
        <dbReference type="Google" id="ProtNLM"/>
    </source>
</evidence>
<dbReference type="EMBL" id="BAAFRS010000388">
    <property type="protein sequence ID" value="GAB1228262.1"/>
    <property type="molecule type" value="Genomic_DNA"/>
</dbReference>
<dbReference type="InterPro" id="IPR043129">
    <property type="entry name" value="ATPase_NBD"/>
</dbReference>
<dbReference type="Gene3D" id="2.60.34.10">
    <property type="entry name" value="Substrate Binding Domain Of DNAk, Chain A, domain 1"/>
    <property type="match status" value="1"/>
</dbReference>
<evidence type="ECO:0000313" key="5">
    <source>
        <dbReference type="Proteomes" id="UP001628156"/>
    </source>
</evidence>
<keyword evidence="1 3" id="KW-0547">Nucleotide-binding</keyword>
<gene>
    <name evidence="4" type="ORF">ENUP19_0388G0015</name>
</gene>
<reference evidence="4 5" key="1">
    <citation type="journal article" date="2019" name="PLoS Negl. Trop. Dis.">
        <title>Whole genome sequencing of Entamoeba nuttalli reveals mammalian host-related molecular signatures and a novel octapeptide-repeat surface protein.</title>
        <authorList>
            <person name="Tanaka M."/>
            <person name="Makiuchi T."/>
            <person name="Komiyama T."/>
            <person name="Shiina T."/>
            <person name="Osaki K."/>
            <person name="Tachibana H."/>
        </authorList>
    </citation>
    <scope>NUCLEOTIDE SEQUENCE [LARGE SCALE GENOMIC DNA]</scope>
    <source>
        <strain evidence="4 5">P19-061405</strain>
    </source>
</reference>
<evidence type="ECO:0000313" key="4">
    <source>
        <dbReference type="EMBL" id="GAB1228262.1"/>
    </source>
</evidence>
<evidence type="ECO:0000256" key="2">
    <source>
        <dbReference type="ARBA" id="ARBA00022840"/>
    </source>
</evidence>
<dbReference type="InterPro" id="IPR013126">
    <property type="entry name" value="Hsp_70_fam"/>
</dbReference>
<protein>
    <recommendedName>
        <fullName evidence="6">Heat shock protein 70</fullName>
    </recommendedName>
</protein>
<dbReference type="PRINTS" id="PR00301">
    <property type="entry name" value="HEATSHOCK70"/>
</dbReference>
<organism evidence="4 5">
    <name type="scientific">Entamoeba nuttalli</name>
    <dbReference type="NCBI Taxonomy" id="412467"/>
    <lineage>
        <taxon>Eukaryota</taxon>
        <taxon>Amoebozoa</taxon>
        <taxon>Evosea</taxon>
        <taxon>Archamoebae</taxon>
        <taxon>Mastigamoebida</taxon>
        <taxon>Entamoebidae</taxon>
        <taxon>Entamoeba</taxon>
    </lineage>
</organism>
<evidence type="ECO:0000256" key="3">
    <source>
        <dbReference type="RuleBase" id="RU003322"/>
    </source>
</evidence>
<dbReference type="Gene3D" id="3.90.640.10">
    <property type="entry name" value="Actin, Chain A, domain 4"/>
    <property type="match status" value="1"/>
</dbReference>
<dbReference type="PANTHER" id="PTHR19375">
    <property type="entry name" value="HEAT SHOCK PROTEIN 70KDA"/>
    <property type="match status" value="1"/>
</dbReference>